<dbReference type="KEGG" id="tad:TRIADDRAFT_62578"/>
<dbReference type="Proteomes" id="UP000009022">
    <property type="component" value="Unassembled WGS sequence"/>
</dbReference>
<dbReference type="RefSeq" id="XP_002118549.1">
    <property type="nucleotide sequence ID" value="XM_002118513.1"/>
</dbReference>
<sequence>MVDLEVYGTYDRRLYDLSHILDANIKAIIASLVNTQEIIQTPSVTTSADLQAKVGYPSVNTDSSCLADMKLNTASTSAFESSDTSTTSPHSLLDLQQRQDVFLHYFSSVLNKNEDIIGNSQYAKIWDFGNHSIYYATQYPFLSGNDNENKDSQGNSQFAKIRDFGCHSIYHDTHHPLLSGNSIYILVFNITQNINDKVKIT</sequence>
<dbReference type="AlphaFoldDB" id="B3SE80"/>
<name>B3SE80_TRIAD</name>
<evidence type="ECO:0000313" key="1">
    <source>
        <dbReference type="EMBL" id="EDV18965.1"/>
    </source>
</evidence>
<protein>
    <submittedName>
        <fullName evidence="1">Uncharacterized protein</fullName>
    </submittedName>
</protein>
<dbReference type="GeneID" id="6759763"/>
<accession>B3SE80</accession>
<evidence type="ECO:0000313" key="2">
    <source>
        <dbReference type="Proteomes" id="UP000009022"/>
    </source>
</evidence>
<gene>
    <name evidence="1" type="ORF">TRIADDRAFT_62578</name>
</gene>
<dbReference type="InParanoid" id="B3SE80"/>
<dbReference type="EMBL" id="DS985379">
    <property type="protein sequence ID" value="EDV18965.1"/>
    <property type="molecule type" value="Genomic_DNA"/>
</dbReference>
<dbReference type="CTD" id="6759763"/>
<keyword evidence="2" id="KW-1185">Reference proteome</keyword>
<reference evidence="1 2" key="1">
    <citation type="journal article" date="2008" name="Nature">
        <title>The Trichoplax genome and the nature of placozoans.</title>
        <authorList>
            <person name="Srivastava M."/>
            <person name="Begovic E."/>
            <person name="Chapman J."/>
            <person name="Putnam N.H."/>
            <person name="Hellsten U."/>
            <person name="Kawashima T."/>
            <person name="Kuo A."/>
            <person name="Mitros T."/>
            <person name="Salamov A."/>
            <person name="Carpenter M.L."/>
            <person name="Signorovitch A.Y."/>
            <person name="Moreno M.A."/>
            <person name="Kamm K."/>
            <person name="Grimwood J."/>
            <person name="Schmutz J."/>
            <person name="Shapiro H."/>
            <person name="Grigoriev I.V."/>
            <person name="Buss L.W."/>
            <person name="Schierwater B."/>
            <person name="Dellaporta S.L."/>
            <person name="Rokhsar D.S."/>
        </authorList>
    </citation>
    <scope>NUCLEOTIDE SEQUENCE [LARGE SCALE GENOMIC DNA]</scope>
    <source>
        <strain evidence="1 2">Grell-BS-1999</strain>
    </source>
</reference>
<organism evidence="1 2">
    <name type="scientific">Trichoplax adhaerens</name>
    <name type="common">Trichoplax reptans</name>
    <dbReference type="NCBI Taxonomy" id="10228"/>
    <lineage>
        <taxon>Eukaryota</taxon>
        <taxon>Metazoa</taxon>
        <taxon>Placozoa</taxon>
        <taxon>Uniplacotomia</taxon>
        <taxon>Trichoplacea</taxon>
        <taxon>Trichoplacidae</taxon>
        <taxon>Trichoplax</taxon>
    </lineage>
</organism>
<dbReference type="HOGENOM" id="CLU_1361995_0_0_1"/>
<proteinExistence type="predicted"/>